<dbReference type="EMBL" id="DXFP01000052">
    <property type="protein sequence ID" value="HIX02211.1"/>
    <property type="molecule type" value="Genomic_DNA"/>
</dbReference>
<protein>
    <submittedName>
        <fullName evidence="3">Alpha/beta hydrolase</fullName>
    </submittedName>
</protein>
<evidence type="ECO:0000256" key="1">
    <source>
        <dbReference type="ARBA" id="ARBA00022801"/>
    </source>
</evidence>
<evidence type="ECO:0000313" key="4">
    <source>
        <dbReference type="Proteomes" id="UP000823963"/>
    </source>
</evidence>
<dbReference type="PANTHER" id="PTHR48081:SF6">
    <property type="entry name" value="PEPTIDASE S9 PROLYL OLIGOPEPTIDASE CATALYTIC DOMAIN-CONTAINING PROTEIN"/>
    <property type="match status" value="1"/>
</dbReference>
<dbReference type="InterPro" id="IPR029058">
    <property type="entry name" value="AB_hydrolase_fold"/>
</dbReference>
<dbReference type="InterPro" id="IPR050300">
    <property type="entry name" value="GDXG_lipolytic_enzyme"/>
</dbReference>
<dbReference type="Gene3D" id="3.40.50.1820">
    <property type="entry name" value="alpha/beta hydrolase"/>
    <property type="match status" value="1"/>
</dbReference>
<dbReference type="PANTHER" id="PTHR48081">
    <property type="entry name" value="AB HYDROLASE SUPERFAMILY PROTEIN C4A8.06C"/>
    <property type="match status" value="1"/>
</dbReference>
<evidence type="ECO:0000259" key="2">
    <source>
        <dbReference type="Pfam" id="PF20434"/>
    </source>
</evidence>
<organism evidence="3 4">
    <name type="scientific">Candidatus Ligilactobacillus excrementigallinarum</name>
    <dbReference type="NCBI Taxonomy" id="2838641"/>
    <lineage>
        <taxon>Bacteria</taxon>
        <taxon>Bacillati</taxon>
        <taxon>Bacillota</taxon>
        <taxon>Bacilli</taxon>
        <taxon>Lactobacillales</taxon>
        <taxon>Lactobacillaceae</taxon>
        <taxon>Ligilactobacillus</taxon>
    </lineage>
</organism>
<name>A0A9D1UXE8_9LACO</name>
<keyword evidence="1 3" id="KW-0378">Hydrolase</keyword>
<dbReference type="AlphaFoldDB" id="A0A9D1UXE8"/>
<gene>
    <name evidence="3" type="ORF">H9861_05600</name>
</gene>
<feature type="domain" description="BD-FAE-like" evidence="2">
    <location>
        <begin position="31"/>
        <end position="218"/>
    </location>
</feature>
<dbReference type="Pfam" id="PF20434">
    <property type="entry name" value="BD-FAE"/>
    <property type="match status" value="1"/>
</dbReference>
<proteinExistence type="predicted"/>
<dbReference type="GO" id="GO:0016787">
    <property type="term" value="F:hydrolase activity"/>
    <property type="evidence" value="ECO:0007669"/>
    <property type="project" value="UniProtKB-KW"/>
</dbReference>
<comment type="caution">
    <text evidence="3">The sequence shown here is derived from an EMBL/GenBank/DDBJ whole genome shotgun (WGS) entry which is preliminary data.</text>
</comment>
<dbReference type="InterPro" id="IPR049492">
    <property type="entry name" value="BD-FAE-like_dom"/>
</dbReference>
<reference evidence="3" key="1">
    <citation type="journal article" date="2021" name="PeerJ">
        <title>Extensive microbial diversity within the chicken gut microbiome revealed by metagenomics and culture.</title>
        <authorList>
            <person name="Gilroy R."/>
            <person name="Ravi A."/>
            <person name="Getino M."/>
            <person name="Pursley I."/>
            <person name="Horton D.L."/>
            <person name="Alikhan N.F."/>
            <person name="Baker D."/>
            <person name="Gharbi K."/>
            <person name="Hall N."/>
            <person name="Watson M."/>
            <person name="Adriaenssens E.M."/>
            <person name="Foster-Nyarko E."/>
            <person name="Jarju S."/>
            <person name="Secka A."/>
            <person name="Antonio M."/>
            <person name="Oren A."/>
            <person name="Chaudhuri R.R."/>
            <person name="La Ragione R."/>
            <person name="Hildebrand F."/>
            <person name="Pallen M.J."/>
        </authorList>
    </citation>
    <scope>NUCLEOTIDE SEQUENCE</scope>
    <source>
        <strain evidence="3">6627</strain>
    </source>
</reference>
<evidence type="ECO:0000313" key="3">
    <source>
        <dbReference type="EMBL" id="HIX02211.1"/>
    </source>
</evidence>
<reference evidence="3" key="2">
    <citation type="submission" date="2021-04" db="EMBL/GenBank/DDBJ databases">
        <authorList>
            <person name="Gilroy R."/>
        </authorList>
    </citation>
    <scope>NUCLEOTIDE SEQUENCE</scope>
    <source>
        <strain evidence="3">6627</strain>
    </source>
</reference>
<accession>A0A9D1UXE8</accession>
<dbReference type="Proteomes" id="UP000823963">
    <property type="component" value="Unassembled WGS sequence"/>
</dbReference>
<dbReference type="SUPFAM" id="SSF53474">
    <property type="entry name" value="alpha/beta-Hydrolases"/>
    <property type="match status" value="1"/>
</dbReference>
<sequence>MQYIKETIKTPLTDDAQLTGYVLDNTPEIDENRIRPAVVICPGGGYKSVTKREGEPIAVQLLAMGVQAFVLDYSVMPVHHPAQLAELASSVKLIRDNADQWHVDPNKIIVMGTSAGGHLAGMLATMWNSKTLTDLGYKPAEIQPNGLIMGYSVVTADQEFGHQGSFDHLLGEDATPAEREKLSLQKLVSKDTPMSFIWTTTEDTVVPMENSLMMVEALRKNGVNFEFHVFPHGQHGHSLATKETAKVDTQIVKDLQIWPDLLKEWLHENF</sequence>